<organism evidence="1 2">
    <name type="scientific">Citrus sinensis</name>
    <name type="common">Sweet orange</name>
    <name type="synonym">Citrus aurantium var. sinensis</name>
    <dbReference type="NCBI Taxonomy" id="2711"/>
    <lineage>
        <taxon>Eukaryota</taxon>
        <taxon>Viridiplantae</taxon>
        <taxon>Streptophyta</taxon>
        <taxon>Embryophyta</taxon>
        <taxon>Tracheophyta</taxon>
        <taxon>Spermatophyta</taxon>
        <taxon>Magnoliopsida</taxon>
        <taxon>eudicotyledons</taxon>
        <taxon>Gunneridae</taxon>
        <taxon>Pentapetalae</taxon>
        <taxon>rosids</taxon>
        <taxon>malvids</taxon>
        <taxon>Sapindales</taxon>
        <taxon>Rutaceae</taxon>
        <taxon>Aurantioideae</taxon>
        <taxon>Citrus</taxon>
    </lineage>
</organism>
<name>A0A067DMR4_CITSI</name>
<proteinExistence type="predicted"/>
<dbReference type="EMBL" id="KK785315">
    <property type="protein sequence ID" value="KDO44264.1"/>
    <property type="molecule type" value="Genomic_DNA"/>
</dbReference>
<evidence type="ECO:0000313" key="2">
    <source>
        <dbReference type="Proteomes" id="UP000027120"/>
    </source>
</evidence>
<reference evidence="1 2" key="1">
    <citation type="submission" date="2014-04" db="EMBL/GenBank/DDBJ databases">
        <authorList>
            <consortium name="International Citrus Genome Consortium"/>
            <person name="Gmitter F."/>
            <person name="Chen C."/>
            <person name="Farmerie W."/>
            <person name="Harkins T."/>
            <person name="Desany B."/>
            <person name="Mohiuddin M."/>
            <person name="Kodira C."/>
            <person name="Borodovsky M."/>
            <person name="Lomsadze A."/>
            <person name="Burns P."/>
            <person name="Jenkins J."/>
            <person name="Prochnik S."/>
            <person name="Shu S."/>
            <person name="Chapman J."/>
            <person name="Pitluck S."/>
            <person name="Schmutz J."/>
            <person name="Rokhsar D."/>
        </authorList>
    </citation>
    <scope>NUCLEOTIDE SEQUENCE</scope>
</reference>
<keyword evidence="2" id="KW-1185">Reference proteome</keyword>
<evidence type="ECO:0000313" key="1">
    <source>
        <dbReference type="EMBL" id="KDO44264.1"/>
    </source>
</evidence>
<dbReference type="Proteomes" id="UP000027120">
    <property type="component" value="Unassembled WGS sequence"/>
</dbReference>
<dbReference type="AlphaFoldDB" id="A0A067DMR4"/>
<accession>A0A067DMR4</accession>
<gene>
    <name evidence="1" type="ORF">CISIN_1g0051911mg</name>
</gene>
<feature type="non-terminal residue" evidence="1">
    <location>
        <position position="1"/>
    </location>
</feature>
<protein>
    <submittedName>
        <fullName evidence="1">Uncharacterized protein</fullName>
    </submittedName>
</protein>
<sequence>VASAVMCLRWSSDLVFSLLLIASQIKVLKLWGPFHFHAKFHKELLAIVFDWCKERYADFAVKCPVLEEAQ</sequence>